<sequence length="111" mass="12791">MMAGRLMDQGEQVMPLSQEQINQMRPGETCRPGDKNTHNSLHQSIAIRHAPYYIHPRPNTYPKMNRGLVLFVHRRRPSILNGGPGGEPCDHFLETACHLAPAYAYWPWRSW</sequence>
<gene>
    <name evidence="1" type="ORF">CFX0092_A0150</name>
</gene>
<accession>A0A160SXI9</accession>
<proteinExistence type="predicted"/>
<keyword evidence="2" id="KW-1185">Reference proteome</keyword>
<evidence type="ECO:0000313" key="1">
    <source>
        <dbReference type="EMBL" id="CUS02031.2"/>
    </source>
</evidence>
<name>A0A160SXI9_9CHLR</name>
<protein>
    <submittedName>
        <fullName evidence="1">Uncharacterized protein</fullName>
    </submittedName>
</protein>
<dbReference type="AlphaFoldDB" id="A0A160SXI9"/>
<dbReference type="EMBL" id="LN890655">
    <property type="protein sequence ID" value="CUS02031.2"/>
    <property type="molecule type" value="Genomic_DNA"/>
</dbReference>
<evidence type="ECO:0000313" key="2">
    <source>
        <dbReference type="Proteomes" id="UP000215027"/>
    </source>
</evidence>
<dbReference type="Proteomes" id="UP000215027">
    <property type="component" value="Chromosome I"/>
</dbReference>
<organism evidence="1 2">
    <name type="scientific">Candidatus Promineifilum breve</name>
    <dbReference type="NCBI Taxonomy" id="1806508"/>
    <lineage>
        <taxon>Bacteria</taxon>
        <taxon>Bacillati</taxon>
        <taxon>Chloroflexota</taxon>
        <taxon>Ardenticatenia</taxon>
        <taxon>Candidatus Promineifilales</taxon>
        <taxon>Candidatus Promineifilaceae</taxon>
        <taxon>Candidatus Promineifilum</taxon>
    </lineage>
</organism>
<reference evidence="1" key="1">
    <citation type="submission" date="2016-01" db="EMBL/GenBank/DDBJ databases">
        <authorList>
            <person name="Mcilroy J.S."/>
            <person name="Karst M S."/>
            <person name="Albertsen M."/>
        </authorList>
    </citation>
    <scope>NUCLEOTIDE SEQUENCE</scope>
    <source>
        <strain evidence="1">Cfx-K</strain>
    </source>
</reference>
<dbReference type="KEGG" id="pbf:CFX0092_A0150"/>